<sequence length="206" mass="20957">MKIQLRTPCGGAGAGGAPRAFLTWEDVRVTVAGGGPRGAPDRLALAAVPEAAATQAAELAGAAGAGAGEAAAAAPPRSSQRSTRRMALLPSTLLSADLRPIPTPPGELLFVNLWLQSLSSRRHAAAGQQPVPPPAPPAAAAAPLPLEPRPRRGRLALAVPAAPEAAPRASSGQARARERWTERRRGGGGRRGPTMICILGVGLELM</sequence>
<feature type="region of interest" description="Disordered" evidence="1">
    <location>
        <begin position="159"/>
        <end position="193"/>
    </location>
</feature>
<name>C5YIJ3_SORBI</name>
<reference evidence="3" key="2">
    <citation type="journal article" date="2018" name="Plant J.">
        <title>The Sorghum bicolor reference genome: improved assembly, gene annotations, a transcriptome atlas, and signatures of genome organization.</title>
        <authorList>
            <person name="McCormick R.F."/>
            <person name="Truong S.K."/>
            <person name="Sreedasyam A."/>
            <person name="Jenkins J."/>
            <person name="Shu S."/>
            <person name="Sims D."/>
            <person name="Kennedy M."/>
            <person name="Amirebrahimi M."/>
            <person name="Weers B.D."/>
            <person name="McKinley B."/>
            <person name="Mattison A."/>
            <person name="Morishige D.T."/>
            <person name="Grimwood J."/>
            <person name="Schmutz J."/>
            <person name="Mullet J.E."/>
        </authorList>
    </citation>
    <scope>NUCLEOTIDE SEQUENCE [LARGE SCALE GENOMIC DNA]</scope>
    <source>
        <strain evidence="3">cv. BTx623</strain>
    </source>
</reference>
<dbReference type="Proteomes" id="UP000000768">
    <property type="component" value="Chromosome 7"/>
</dbReference>
<dbReference type="Gramene" id="EES13514">
    <property type="protein sequence ID" value="EES13514"/>
    <property type="gene ID" value="SORBI_3007G073750"/>
</dbReference>
<proteinExistence type="predicted"/>
<evidence type="ECO:0000256" key="1">
    <source>
        <dbReference type="SAM" id="MobiDB-lite"/>
    </source>
</evidence>
<reference evidence="2 3" key="1">
    <citation type="journal article" date="2009" name="Nature">
        <title>The Sorghum bicolor genome and the diversification of grasses.</title>
        <authorList>
            <person name="Paterson A.H."/>
            <person name="Bowers J.E."/>
            <person name="Bruggmann R."/>
            <person name="Dubchak I."/>
            <person name="Grimwood J."/>
            <person name="Gundlach H."/>
            <person name="Haberer G."/>
            <person name="Hellsten U."/>
            <person name="Mitros T."/>
            <person name="Poliakov A."/>
            <person name="Schmutz J."/>
            <person name="Spannagl M."/>
            <person name="Tang H."/>
            <person name="Wang X."/>
            <person name="Wicker T."/>
            <person name="Bharti A.K."/>
            <person name="Chapman J."/>
            <person name="Feltus F.A."/>
            <person name="Gowik U."/>
            <person name="Grigoriev I.V."/>
            <person name="Lyons E."/>
            <person name="Maher C.A."/>
            <person name="Martis M."/>
            <person name="Narechania A."/>
            <person name="Otillar R.P."/>
            <person name="Penning B.W."/>
            <person name="Salamov A.A."/>
            <person name="Wang Y."/>
            <person name="Zhang L."/>
            <person name="Carpita N.C."/>
            <person name="Freeling M."/>
            <person name="Gingle A.R."/>
            <person name="Hash C.T."/>
            <person name="Keller B."/>
            <person name="Klein P."/>
            <person name="Kresovich S."/>
            <person name="McCann M.C."/>
            <person name="Ming R."/>
            <person name="Peterson D.G."/>
            <person name="Mehboob-ur-Rahman"/>
            <person name="Ware D."/>
            <person name="Westhoff P."/>
            <person name="Mayer K.F."/>
            <person name="Messing J."/>
            <person name="Rokhsar D.S."/>
        </authorList>
    </citation>
    <scope>NUCLEOTIDE SEQUENCE [LARGE SCALE GENOMIC DNA]</scope>
    <source>
        <strain evidence="3">cv. BTx623</strain>
    </source>
</reference>
<organism evidence="2 3">
    <name type="scientific">Sorghum bicolor</name>
    <name type="common">Sorghum</name>
    <name type="synonym">Sorghum vulgare</name>
    <dbReference type="NCBI Taxonomy" id="4558"/>
    <lineage>
        <taxon>Eukaryota</taxon>
        <taxon>Viridiplantae</taxon>
        <taxon>Streptophyta</taxon>
        <taxon>Embryophyta</taxon>
        <taxon>Tracheophyta</taxon>
        <taxon>Spermatophyta</taxon>
        <taxon>Magnoliopsida</taxon>
        <taxon>Liliopsida</taxon>
        <taxon>Poales</taxon>
        <taxon>Poaceae</taxon>
        <taxon>PACMAD clade</taxon>
        <taxon>Panicoideae</taxon>
        <taxon>Andropogonodae</taxon>
        <taxon>Andropogoneae</taxon>
        <taxon>Sorghinae</taxon>
        <taxon>Sorghum</taxon>
    </lineage>
</organism>
<keyword evidence="3" id="KW-1185">Reference proteome</keyword>
<feature type="compositionally biased region" description="Low complexity" evidence="1">
    <location>
        <begin position="159"/>
        <end position="169"/>
    </location>
</feature>
<protein>
    <submittedName>
        <fullName evidence="2">Uncharacterized protein</fullName>
    </submittedName>
</protein>
<feature type="compositionally biased region" description="Basic and acidic residues" evidence="1">
    <location>
        <begin position="175"/>
        <end position="185"/>
    </location>
</feature>
<dbReference type="KEGG" id="sbi:8085154"/>
<dbReference type="HOGENOM" id="CLU_008142_2_0_1"/>
<dbReference type="InParanoid" id="C5YIJ3"/>
<accession>C5YIJ3</accession>
<dbReference type="EMBL" id="CM000766">
    <property type="protein sequence ID" value="EES13514.2"/>
    <property type="molecule type" value="Genomic_DNA"/>
</dbReference>
<feature type="region of interest" description="Disordered" evidence="1">
    <location>
        <begin position="124"/>
        <end position="147"/>
    </location>
</feature>
<evidence type="ECO:0000313" key="2">
    <source>
        <dbReference type="EMBL" id="EES13514.2"/>
    </source>
</evidence>
<evidence type="ECO:0000313" key="3">
    <source>
        <dbReference type="Proteomes" id="UP000000768"/>
    </source>
</evidence>
<dbReference type="AlphaFoldDB" id="C5YIJ3"/>
<gene>
    <name evidence="2" type="ORF">SORBI_3007G073750</name>
</gene>